<evidence type="ECO:0000256" key="8">
    <source>
        <dbReference type="ARBA" id="ARBA00022982"/>
    </source>
</evidence>
<comment type="caution">
    <text evidence="20">The sequence shown here is derived from an EMBL/GenBank/DDBJ whole genome shotgun (WGS) entry which is preliminary data.</text>
</comment>
<evidence type="ECO:0000256" key="9">
    <source>
        <dbReference type="ARBA" id="ARBA00022989"/>
    </source>
</evidence>
<keyword evidence="10" id="KW-0560">Oxidoreductase</keyword>
<evidence type="ECO:0000259" key="19">
    <source>
        <dbReference type="PROSITE" id="PS50253"/>
    </source>
</evidence>
<dbReference type="RefSeq" id="WP_103222513.1">
    <property type="nucleotide sequence ID" value="NZ_PPCN01000004.1"/>
</dbReference>
<dbReference type="InterPro" id="IPR014206">
    <property type="entry name" value="Cyt_c_ubiqinol_oxidase_su3"/>
</dbReference>
<feature type="transmembrane region" description="Helical" evidence="18">
    <location>
        <begin position="98"/>
        <end position="115"/>
    </location>
</feature>
<comment type="similarity">
    <text evidence="2 17">Belongs to the cytochrome c oxidase subunit 3 family.</text>
</comment>
<accession>A0A2S3UV43</accession>
<keyword evidence="21" id="KW-1185">Reference proteome</keyword>
<dbReference type="GO" id="GO:0019646">
    <property type="term" value="P:aerobic electron transport chain"/>
    <property type="evidence" value="ECO:0007669"/>
    <property type="project" value="InterPro"/>
</dbReference>
<dbReference type="AlphaFoldDB" id="A0A2S3UV43"/>
<evidence type="ECO:0000256" key="2">
    <source>
        <dbReference type="ARBA" id="ARBA00010581"/>
    </source>
</evidence>
<dbReference type="NCBIfam" id="TIGR02842">
    <property type="entry name" value="CyoC"/>
    <property type="match status" value="1"/>
</dbReference>
<evidence type="ECO:0000256" key="17">
    <source>
        <dbReference type="RuleBase" id="RU003376"/>
    </source>
</evidence>
<evidence type="ECO:0000256" key="18">
    <source>
        <dbReference type="SAM" id="Phobius"/>
    </source>
</evidence>
<comment type="function">
    <text evidence="12">Cytochrome bo(3) ubiquinol terminal oxidase is the component of the aerobic respiratory chain of E.coli that predominates when cells are grown at high aeration. Has proton pump activity across the membrane in addition to electron transfer, pumping 2 protons/electron.</text>
</comment>
<dbReference type="CDD" id="cd02863">
    <property type="entry name" value="Ubiquinol_oxidase_III"/>
    <property type="match status" value="1"/>
</dbReference>
<dbReference type="SUPFAM" id="SSF81452">
    <property type="entry name" value="Cytochrome c oxidase subunit III-like"/>
    <property type="match status" value="1"/>
</dbReference>
<dbReference type="Gene3D" id="1.20.120.80">
    <property type="entry name" value="Cytochrome c oxidase, subunit III, four-helix bundle"/>
    <property type="match status" value="1"/>
</dbReference>
<evidence type="ECO:0000256" key="6">
    <source>
        <dbReference type="ARBA" id="ARBA00022475"/>
    </source>
</evidence>
<evidence type="ECO:0000313" key="20">
    <source>
        <dbReference type="EMBL" id="POF31592.1"/>
    </source>
</evidence>
<organism evidence="20 21">
    <name type="scientific">Roseibium marinum</name>
    <dbReference type="NCBI Taxonomy" id="281252"/>
    <lineage>
        <taxon>Bacteria</taxon>
        <taxon>Pseudomonadati</taxon>
        <taxon>Pseudomonadota</taxon>
        <taxon>Alphaproteobacteria</taxon>
        <taxon>Hyphomicrobiales</taxon>
        <taxon>Stappiaceae</taxon>
        <taxon>Roseibium</taxon>
    </lineage>
</organism>
<dbReference type="InterPro" id="IPR033946">
    <property type="entry name" value="Ubiquinol_oxase_su3_dom"/>
</dbReference>
<keyword evidence="6" id="KW-1003">Cell membrane</keyword>
<name>A0A2S3UV43_9HYPH</name>
<evidence type="ECO:0000256" key="13">
    <source>
        <dbReference type="ARBA" id="ARBA00030072"/>
    </source>
</evidence>
<keyword evidence="9 18" id="KW-1133">Transmembrane helix</keyword>
<evidence type="ECO:0000256" key="14">
    <source>
        <dbReference type="ARBA" id="ARBA00031884"/>
    </source>
</evidence>
<dbReference type="PANTHER" id="PTHR11403">
    <property type="entry name" value="CYTOCHROME C OXIDASE SUBUNIT III"/>
    <property type="match status" value="1"/>
</dbReference>
<keyword evidence="5" id="KW-0813">Transport</keyword>
<keyword evidence="8" id="KW-0249">Electron transport</keyword>
<evidence type="ECO:0000256" key="12">
    <source>
        <dbReference type="ARBA" id="ARBA00025694"/>
    </source>
</evidence>
<feature type="transmembrane region" description="Helical" evidence="18">
    <location>
        <begin position="70"/>
        <end position="91"/>
    </location>
</feature>
<evidence type="ECO:0000256" key="5">
    <source>
        <dbReference type="ARBA" id="ARBA00022448"/>
    </source>
</evidence>
<evidence type="ECO:0000256" key="4">
    <source>
        <dbReference type="ARBA" id="ARBA00014687"/>
    </source>
</evidence>
<dbReference type="FunFam" id="1.20.120.80:FF:000001">
    <property type="entry name" value="Cytochrome (Ubi)quinol oxidase subunit III"/>
    <property type="match status" value="1"/>
</dbReference>
<dbReference type="InterPro" id="IPR024791">
    <property type="entry name" value="Cyt_c/ubiquinol_Oxase_su3"/>
</dbReference>
<dbReference type="PROSITE" id="PS50253">
    <property type="entry name" value="COX3"/>
    <property type="match status" value="1"/>
</dbReference>
<keyword evidence="11 18" id="KW-0472">Membrane</keyword>
<feature type="transmembrane region" description="Helical" evidence="18">
    <location>
        <begin position="135"/>
        <end position="161"/>
    </location>
</feature>
<proteinExistence type="inferred from homology"/>
<feature type="transmembrane region" description="Helical" evidence="18">
    <location>
        <begin position="29"/>
        <end position="50"/>
    </location>
</feature>
<evidence type="ECO:0000256" key="7">
    <source>
        <dbReference type="ARBA" id="ARBA00022692"/>
    </source>
</evidence>
<evidence type="ECO:0000256" key="1">
    <source>
        <dbReference type="ARBA" id="ARBA00004651"/>
    </source>
</evidence>
<keyword evidence="7 17" id="KW-0812">Transmembrane</keyword>
<evidence type="ECO:0000256" key="10">
    <source>
        <dbReference type="ARBA" id="ARBA00023002"/>
    </source>
</evidence>
<dbReference type="InterPro" id="IPR000298">
    <property type="entry name" value="Cyt_c_oxidase-like_su3"/>
</dbReference>
<dbReference type="GO" id="GO:0004129">
    <property type="term" value="F:cytochrome-c oxidase activity"/>
    <property type="evidence" value="ECO:0007669"/>
    <property type="project" value="InterPro"/>
</dbReference>
<evidence type="ECO:0000256" key="11">
    <source>
        <dbReference type="ARBA" id="ARBA00023136"/>
    </source>
</evidence>
<comment type="subcellular location">
    <subcellularLocation>
        <location evidence="1 17">Cell membrane</location>
        <topology evidence="1 17">Multi-pass membrane protein</topology>
    </subcellularLocation>
</comment>
<dbReference type="PANTHER" id="PTHR11403:SF2">
    <property type="entry name" value="CYTOCHROME BO(3) UBIQUINOL OXIDASE SUBUNIT 3"/>
    <property type="match status" value="1"/>
</dbReference>
<dbReference type="InterPro" id="IPR013833">
    <property type="entry name" value="Cyt_c_oxidase_su3_a-hlx"/>
</dbReference>
<comment type="subunit">
    <text evidence="3">Heterooctamer of two A chains, two B chains, two C chains and two D chains.</text>
</comment>
<dbReference type="GO" id="GO:0009486">
    <property type="term" value="F:cytochrome bo3 ubiquinol oxidase activity"/>
    <property type="evidence" value="ECO:0007669"/>
    <property type="project" value="InterPro"/>
</dbReference>
<evidence type="ECO:0000256" key="3">
    <source>
        <dbReference type="ARBA" id="ARBA00011700"/>
    </source>
</evidence>
<evidence type="ECO:0000256" key="16">
    <source>
        <dbReference type="ARBA" id="ARBA00032717"/>
    </source>
</evidence>
<dbReference type="EMBL" id="PPCN01000004">
    <property type="protein sequence ID" value="POF31592.1"/>
    <property type="molecule type" value="Genomic_DNA"/>
</dbReference>
<dbReference type="OrthoDB" id="9810850at2"/>
<feature type="domain" description="Heme-copper oxidase subunit III family profile" evidence="19">
    <location>
        <begin position="1"/>
        <end position="203"/>
    </location>
</feature>
<protein>
    <recommendedName>
        <fullName evidence="4">Cytochrome bo(3) ubiquinol oxidase subunit 3</fullName>
    </recommendedName>
    <alternativeName>
        <fullName evidence="15">Cytochrome o ubiquinol oxidase subunit 3</fullName>
    </alternativeName>
    <alternativeName>
        <fullName evidence="13">Oxidase bo(3) subunit 3</fullName>
    </alternativeName>
    <alternativeName>
        <fullName evidence="16">Ubiquinol oxidase polypeptide III</fullName>
    </alternativeName>
    <alternativeName>
        <fullName evidence="14">Ubiquinol oxidase subunit 3</fullName>
    </alternativeName>
</protein>
<gene>
    <name evidence="20" type="ORF">CLV41_104161</name>
</gene>
<dbReference type="InterPro" id="IPR035973">
    <property type="entry name" value="Cyt_c_oxidase_su3-like_sf"/>
</dbReference>
<sequence>MTETAVMGTASDLLEEEEKISLRSREFGFWVYLMTDAIIFALLFATYVVLSKNSAAGPTSKDVFDLRHTAGETALLLISSLTFGMATIAMAKGLSGRVIMWLVVTLLLGLAFLAMEMMEFRGMIAKGAGPEVSGFLSAFFTLVGTHGLHVTFGSLGILAMIVQIPLKGLTPPVRSRLLRLGLFWHFLDIVWIGIFSVVYLPGVM</sequence>
<feature type="transmembrane region" description="Helical" evidence="18">
    <location>
        <begin position="182"/>
        <end position="202"/>
    </location>
</feature>
<reference evidence="20 21" key="1">
    <citation type="submission" date="2018-01" db="EMBL/GenBank/DDBJ databases">
        <title>Genomic Encyclopedia of Archaeal and Bacterial Type Strains, Phase II (KMG-II): from individual species to whole genera.</title>
        <authorList>
            <person name="Goeker M."/>
        </authorList>
    </citation>
    <scope>NUCLEOTIDE SEQUENCE [LARGE SCALE GENOMIC DNA]</scope>
    <source>
        <strain evidence="20 21">DSM 17023</strain>
    </source>
</reference>
<dbReference type="Proteomes" id="UP000236959">
    <property type="component" value="Unassembled WGS sequence"/>
</dbReference>
<dbReference type="Pfam" id="PF00510">
    <property type="entry name" value="COX3"/>
    <property type="match status" value="1"/>
</dbReference>
<dbReference type="GO" id="GO:0005886">
    <property type="term" value="C:plasma membrane"/>
    <property type="evidence" value="ECO:0007669"/>
    <property type="project" value="UniProtKB-SubCell"/>
</dbReference>
<evidence type="ECO:0000313" key="21">
    <source>
        <dbReference type="Proteomes" id="UP000236959"/>
    </source>
</evidence>
<evidence type="ECO:0000256" key="15">
    <source>
        <dbReference type="ARBA" id="ARBA00032189"/>
    </source>
</evidence>